<organism evidence="1 2">
    <name type="scientific">Acinetobacter sichuanensis</name>
    <dbReference type="NCBI Taxonomy" id="2136183"/>
    <lineage>
        <taxon>Bacteria</taxon>
        <taxon>Pseudomonadati</taxon>
        <taxon>Pseudomonadota</taxon>
        <taxon>Gammaproteobacteria</taxon>
        <taxon>Moraxellales</taxon>
        <taxon>Moraxellaceae</taxon>
        <taxon>Acinetobacter</taxon>
    </lineage>
</organism>
<evidence type="ECO:0000313" key="2">
    <source>
        <dbReference type="Proteomes" id="UP001595455"/>
    </source>
</evidence>
<dbReference type="Proteomes" id="UP001595455">
    <property type="component" value="Unassembled WGS sequence"/>
</dbReference>
<accession>A0ABV7BI78</accession>
<dbReference type="RefSeq" id="WP_171405194.1">
    <property type="nucleotide sequence ID" value="NZ_JBHRSF010000087.1"/>
</dbReference>
<gene>
    <name evidence="1" type="ORF">ACFODO_16305</name>
</gene>
<sequence>MTNQYPINNVLDKIREASKNKTSLELLVDEVKVLADRIGDFRLIPVYTME</sequence>
<evidence type="ECO:0000313" key="1">
    <source>
        <dbReference type="EMBL" id="MFC2996794.1"/>
    </source>
</evidence>
<keyword evidence="2" id="KW-1185">Reference proteome</keyword>
<reference evidence="2" key="1">
    <citation type="journal article" date="2019" name="Int. J. Syst. Evol. Microbiol.">
        <title>The Global Catalogue of Microorganisms (GCM) 10K type strain sequencing project: providing services to taxonomists for standard genome sequencing and annotation.</title>
        <authorList>
            <consortium name="The Broad Institute Genomics Platform"/>
            <consortium name="The Broad Institute Genome Sequencing Center for Infectious Disease"/>
            <person name="Wu L."/>
            <person name="Ma J."/>
        </authorList>
    </citation>
    <scope>NUCLEOTIDE SEQUENCE [LARGE SCALE GENOMIC DNA]</scope>
    <source>
        <strain evidence="2">KCTC 62575</strain>
    </source>
</reference>
<dbReference type="EMBL" id="JBHRSF010000087">
    <property type="protein sequence ID" value="MFC2996794.1"/>
    <property type="molecule type" value="Genomic_DNA"/>
</dbReference>
<comment type="caution">
    <text evidence="1">The sequence shown here is derived from an EMBL/GenBank/DDBJ whole genome shotgun (WGS) entry which is preliminary data.</text>
</comment>
<proteinExistence type="predicted"/>
<protein>
    <submittedName>
        <fullName evidence="1">Uncharacterized protein</fullName>
    </submittedName>
</protein>
<name>A0ABV7BI78_9GAMM</name>